<proteinExistence type="predicted"/>
<accession>A0A1H6RZ01</accession>
<keyword evidence="1" id="KW-0732">Signal</keyword>
<organism evidence="3 4">
    <name type="scientific">Dyadobacter koreensis</name>
    <dbReference type="NCBI Taxonomy" id="408657"/>
    <lineage>
        <taxon>Bacteria</taxon>
        <taxon>Pseudomonadati</taxon>
        <taxon>Bacteroidota</taxon>
        <taxon>Cytophagia</taxon>
        <taxon>Cytophagales</taxon>
        <taxon>Spirosomataceae</taxon>
        <taxon>Dyadobacter</taxon>
    </lineage>
</organism>
<dbReference type="AlphaFoldDB" id="A0A1H6RZ01"/>
<evidence type="ECO:0000256" key="1">
    <source>
        <dbReference type="SAM" id="SignalP"/>
    </source>
</evidence>
<reference evidence="3 4" key="1">
    <citation type="submission" date="2016-10" db="EMBL/GenBank/DDBJ databases">
        <authorList>
            <person name="de Groot N.N."/>
        </authorList>
    </citation>
    <scope>NUCLEOTIDE SEQUENCE [LARGE SCALE GENOMIC DNA]</scope>
    <source>
        <strain evidence="3 4">DSM 19938</strain>
    </source>
</reference>
<evidence type="ECO:0000313" key="3">
    <source>
        <dbReference type="EMBL" id="SEI58824.1"/>
    </source>
</evidence>
<gene>
    <name evidence="3" type="ORF">SAMN04487995_1509</name>
</gene>
<evidence type="ECO:0000259" key="2">
    <source>
        <dbReference type="Pfam" id="PF21347"/>
    </source>
</evidence>
<dbReference type="Pfam" id="PF21347">
    <property type="entry name" value="DUF3108_like"/>
    <property type="match status" value="1"/>
</dbReference>
<sequence length="276" mass="29894">MLKQVKLKTLFSLSTKSAFALLIAATAFTQIACNDDDKVVGDGSVQTDPTAIIPTKGKTYTYQIKDEDGSVATQITRVKNVRDSSGIAVFDIENKISGDGSETVLMMKSFSKGGVTTNEIALPAAYATLLEEFKGSDLVKSIKISGFPQYQLLENTAAVGNKMTFKGEPIKLNLVLAFEEDGEEFTTEIDAVLTYEDGAVKKVESVTTPAGTFSCSKWEYSYELITKTFMNGELQDQSNELRLVSEWTSPGVGVVKSVESDLLGTPTSVTELKKVD</sequence>
<keyword evidence="4" id="KW-1185">Reference proteome</keyword>
<feature type="domain" description="DUF3108" evidence="2">
    <location>
        <begin position="196"/>
        <end position="272"/>
    </location>
</feature>
<dbReference type="OrthoDB" id="665223at2"/>
<dbReference type="EMBL" id="FNXY01000002">
    <property type="protein sequence ID" value="SEI58824.1"/>
    <property type="molecule type" value="Genomic_DNA"/>
</dbReference>
<dbReference type="Gene3D" id="2.40.360.20">
    <property type="match status" value="1"/>
</dbReference>
<evidence type="ECO:0000313" key="4">
    <source>
        <dbReference type="Proteomes" id="UP000199532"/>
    </source>
</evidence>
<feature type="signal peptide" evidence="1">
    <location>
        <begin position="1"/>
        <end position="32"/>
    </location>
</feature>
<protein>
    <recommendedName>
        <fullName evidence="2">DUF3108 domain-containing protein</fullName>
    </recommendedName>
</protein>
<name>A0A1H6RZ01_9BACT</name>
<feature type="chain" id="PRO_5011468240" description="DUF3108 domain-containing protein" evidence="1">
    <location>
        <begin position="33"/>
        <end position="276"/>
    </location>
</feature>
<dbReference type="STRING" id="408657.SAMN04487995_1509"/>
<dbReference type="RefSeq" id="WP_090334083.1">
    <property type="nucleotide sequence ID" value="NZ_FNXY01000002.1"/>
</dbReference>
<dbReference type="InterPro" id="IPR049279">
    <property type="entry name" value="DUF3108-like"/>
</dbReference>
<dbReference type="Proteomes" id="UP000199532">
    <property type="component" value="Unassembled WGS sequence"/>
</dbReference>